<keyword evidence="3" id="KW-1185">Reference proteome</keyword>
<keyword evidence="1" id="KW-0812">Transmembrane</keyword>
<evidence type="ECO:0000313" key="3">
    <source>
        <dbReference type="Proteomes" id="UP000579647"/>
    </source>
</evidence>
<organism evidence="2 3">
    <name type="scientific">Nocardiopsis metallicus</name>
    <dbReference type="NCBI Taxonomy" id="179819"/>
    <lineage>
        <taxon>Bacteria</taxon>
        <taxon>Bacillati</taxon>
        <taxon>Actinomycetota</taxon>
        <taxon>Actinomycetes</taxon>
        <taxon>Streptosporangiales</taxon>
        <taxon>Nocardiopsidaceae</taxon>
        <taxon>Nocardiopsis</taxon>
    </lineage>
</organism>
<evidence type="ECO:0000256" key="1">
    <source>
        <dbReference type="SAM" id="Phobius"/>
    </source>
</evidence>
<dbReference type="EMBL" id="JACHDO010000001">
    <property type="protein sequence ID" value="MBB5489058.1"/>
    <property type="molecule type" value="Genomic_DNA"/>
</dbReference>
<sequence length="120" mass="13259">MSDPEHSPTEPQEVSNTMSVNASGHVVQADSLMGLVLASPFIGATATVLVTWLKNRRSDVTVEMTDKSGKKWKVKGTDLLDPKGYTQEVFDRIEQASKVEIPEESVVLKDEESAKRKRQS</sequence>
<name>A0A840WG59_9ACTN</name>
<protein>
    <submittedName>
        <fullName evidence="2">Uncharacterized protein</fullName>
    </submittedName>
</protein>
<keyword evidence="1" id="KW-0472">Membrane</keyword>
<reference evidence="2 3" key="1">
    <citation type="submission" date="2020-08" db="EMBL/GenBank/DDBJ databases">
        <title>Sequencing the genomes of 1000 actinobacteria strains.</title>
        <authorList>
            <person name="Klenk H.-P."/>
        </authorList>
    </citation>
    <scope>NUCLEOTIDE SEQUENCE [LARGE SCALE GENOMIC DNA]</scope>
    <source>
        <strain evidence="2 3">DSM 44598</strain>
    </source>
</reference>
<accession>A0A840WG59</accession>
<evidence type="ECO:0000313" key="2">
    <source>
        <dbReference type="EMBL" id="MBB5489058.1"/>
    </source>
</evidence>
<keyword evidence="1" id="KW-1133">Transmembrane helix</keyword>
<comment type="caution">
    <text evidence="2">The sequence shown here is derived from an EMBL/GenBank/DDBJ whole genome shotgun (WGS) entry which is preliminary data.</text>
</comment>
<feature type="transmembrane region" description="Helical" evidence="1">
    <location>
        <begin position="32"/>
        <end position="53"/>
    </location>
</feature>
<dbReference type="AlphaFoldDB" id="A0A840WG59"/>
<gene>
    <name evidence="2" type="ORF">HNR07_000195</name>
</gene>
<proteinExistence type="predicted"/>
<dbReference type="Pfam" id="PF19953">
    <property type="entry name" value="EACC1"/>
    <property type="match status" value="1"/>
</dbReference>
<dbReference type="Proteomes" id="UP000579647">
    <property type="component" value="Unassembled WGS sequence"/>
</dbReference>
<dbReference type="InterPro" id="IPR045428">
    <property type="entry name" value="EACC1"/>
</dbReference>
<dbReference type="RefSeq" id="WP_184360676.1">
    <property type="nucleotide sequence ID" value="NZ_BAAAKM010000130.1"/>
</dbReference>